<keyword evidence="2" id="KW-1133">Transmembrane helix</keyword>
<dbReference type="RefSeq" id="WP_051904909.1">
    <property type="nucleotide sequence ID" value="NZ_CP009211.1"/>
</dbReference>
<evidence type="ECO:0000313" key="4">
    <source>
        <dbReference type="EMBL" id="SNV78434.1"/>
    </source>
</evidence>
<feature type="compositionally biased region" description="Low complexity" evidence="1">
    <location>
        <begin position="145"/>
        <end position="193"/>
    </location>
</feature>
<keyword evidence="4" id="KW-0418">Kinase</keyword>
<evidence type="ECO:0000313" key="5">
    <source>
        <dbReference type="Proteomes" id="UP000215374"/>
    </source>
</evidence>
<dbReference type="EMBL" id="LT906467">
    <property type="protein sequence ID" value="SNV78434.1"/>
    <property type="molecule type" value="Genomic_DNA"/>
</dbReference>
<dbReference type="Pfam" id="PF05901">
    <property type="entry name" value="Excalibur"/>
    <property type="match status" value="1"/>
</dbReference>
<dbReference type="EC" id="3.4.21.72" evidence="4"/>
<dbReference type="InterPro" id="IPR008613">
    <property type="entry name" value="Excalibur_Ca-bd_domain"/>
</dbReference>
<sequence length="301" mass="32162">MSTSLQAAAPNPKDLARAPGLFGQSVAWLAVAWGVLCVLAGVFDDQEPAGMAAMVLVGLAFLIPSLWWLRCASKDKKAVQHYEDTVRTNAYLSQFLTEADQVVIQGMGTPHPPRKTPRHWPGVIALSAVLFIASVILMPVEETPAPTEPVASTTTSSSATSTTRSSAALSTTQNTEAEASRASAAAASRSAEAAAREAAEREAAEREAAERARAEEAARLQREAEEAERARIAEQQRLEQEQQHQFVAPARAPEPAPAAAYYKNCTAVWNAIGSPIYAGQPGYDSHLDRDGDGIGCERDPR</sequence>
<dbReference type="SMART" id="SM00894">
    <property type="entry name" value="Excalibur"/>
    <property type="match status" value="1"/>
</dbReference>
<dbReference type="AlphaFoldDB" id="A0A240A5S5"/>
<dbReference type="Proteomes" id="UP000215374">
    <property type="component" value="Chromosome 1"/>
</dbReference>
<protein>
    <submittedName>
        <fullName evidence="4">Putative CheA signal transduction histidine kinase</fullName>
        <ecNumber evidence="4">3.4.21.72</ecNumber>
    </submittedName>
</protein>
<keyword evidence="2" id="KW-0812">Transmembrane</keyword>
<reference evidence="4 5" key="1">
    <citation type="submission" date="2017-06" db="EMBL/GenBank/DDBJ databases">
        <authorList>
            <consortium name="Pathogen Informatics"/>
        </authorList>
    </citation>
    <scope>NUCLEOTIDE SEQUENCE [LARGE SCALE GENOMIC DNA]</scope>
    <source>
        <strain evidence="4 5">NCTC13015</strain>
    </source>
</reference>
<accession>A0A240A5S5</accession>
<organism evidence="4 5">
    <name type="scientific">Corynebacterium imitans</name>
    <dbReference type="NCBI Taxonomy" id="156978"/>
    <lineage>
        <taxon>Bacteria</taxon>
        <taxon>Bacillati</taxon>
        <taxon>Actinomycetota</taxon>
        <taxon>Actinomycetes</taxon>
        <taxon>Mycobacteriales</taxon>
        <taxon>Corynebacteriaceae</taxon>
        <taxon>Corynebacterium</taxon>
    </lineage>
</organism>
<gene>
    <name evidence="4" type="primary">iga</name>
    <name evidence="4" type="ORF">SAMEA4535761_01843</name>
</gene>
<feature type="compositionally biased region" description="Basic and acidic residues" evidence="1">
    <location>
        <begin position="194"/>
        <end position="228"/>
    </location>
</feature>
<feature type="region of interest" description="Disordered" evidence="1">
    <location>
        <begin position="145"/>
        <end position="228"/>
    </location>
</feature>
<name>A0A240A5S5_9CORY</name>
<feature type="domain" description="Excalibur calcium-binding" evidence="3">
    <location>
        <begin position="261"/>
        <end position="297"/>
    </location>
</feature>
<evidence type="ECO:0000256" key="1">
    <source>
        <dbReference type="SAM" id="MobiDB-lite"/>
    </source>
</evidence>
<feature type="transmembrane region" description="Helical" evidence="2">
    <location>
        <begin position="21"/>
        <end position="43"/>
    </location>
</feature>
<dbReference type="OrthoDB" id="4337778at2"/>
<feature type="transmembrane region" description="Helical" evidence="2">
    <location>
        <begin position="49"/>
        <end position="69"/>
    </location>
</feature>
<feature type="transmembrane region" description="Helical" evidence="2">
    <location>
        <begin position="120"/>
        <end position="140"/>
    </location>
</feature>
<evidence type="ECO:0000259" key="3">
    <source>
        <dbReference type="SMART" id="SM00894"/>
    </source>
</evidence>
<proteinExistence type="predicted"/>
<dbReference type="GO" id="GO:0016301">
    <property type="term" value="F:kinase activity"/>
    <property type="evidence" value="ECO:0007669"/>
    <property type="project" value="UniProtKB-KW"/>
</dbReference>
<evidence type="ECO:0000256" key="2">
    <source>
        <dbReference type="SAM" id="Phobius"/>
    </source>
</evidence>
<dbReference type="GO" id="GO:0016787">
    <property type="term" value="F:hydrolase activity"/>
    <property type="evidence" value="ECO:0007669"/>
    <property type="project" value="UniProtKB-KW"/>
</dbReference>
<keyword evidence="2" id="KW-0472">Membrane</keyword>
<keyword evidence="4" id="KW-0808">Transferase</keyword>
<keyword evidence="4" id="KW-0378">Hydrolase</keyword>